<dbReference type="EMBL" id="FNAG01000004">
    <property type="protein sequence ID" value="SDD62107.1"/>
    <property type="molecule type" value="Genomic_DNA"/>
</dbReference>
<keyword evidence="3" id="KW-0472">Membrane</keyword>
<evidence type="ECO:0000256" key="4">
    <source>
        <dbReference type="ARBA" id="ARBA00023139"/>
    </source>
</evidence>
<feature type="signal peptide" evidence="8">
    <location>
        <begin position="1"/>
        <end position="28"/>
    </location>
</feature>
<dbReference type="Proteomes" id="UP000199603">
    <property type="component" value="Unassembled WGS sequence"/>
</dbReference>
<keyword evidence="4" id="KW-0564">Palmitate</keyword>
<evidence type="ECO:0000256" key="2">
    <source>
        <dbReference type="ARBA" id="ARBA00022729"/>
    </source>
</evidence>
<reference evidence="9 10" key="1">
    <citation type="submission" date="2016-10" db="EMBL/GenBank/DDBJ databases">
        <authorList>
            <person name="de Groot N.N."/>
        </authorList>
    </citation>
    <scope>NUCLEOTIDE SEQUENCE [LARGE SCALE GENOMIC DNA]</scope>
    <source>
        <strain evidence="9 10">DSM 16957</strain>
    </source>
</reference>
<evidence type="ECO:0008006" key="11">
    <source>
        <dbReference type="Google" id="ProtNLM"/>
    </source>
</evidence>
<feature type="chain" id="PRO_5011672230" description="Lipoprotein-attachment site-containing protein" evidence="8">
    <location>
        <begin position="29"/>
        <end position="67"/>
    </location>
</feature>
<evidence type="ECO:0000256" key="8">
    <source>
        <dbReference type="SAM" id="SignalP"/>
    </source>
</evidence>
<keyword evidence="10" id="KW-1185">Reference proteome</keyword>
<keyword evidence="2 8" id="KW-0732">Signal</keyword>
<evidence type="ECO:0000256" key="1">
    <source>
        <dbReference type="ARBA" id="ARBA00004459"/>
    </source>
</evidence>
<comment type="subcellular location">
    <subcellularLocation>
        <location evidence="1">Cell outer membrane</location>
        <topology evidence="1">Lipid-anchor</topology>
    </subcellularLocation>
</comment>
<name>A0A1G6WA55_9GAMM</name>
<dbReference type="InterPro" id="IPR032831">
    <property type="entry name" value="LptM_cons"/>
</dbReference>
<keyword evidence="6" id="KW-0449">Lipoprotein</keyword>
<evidence type="ECO:0000313" key="10">
    <source>
        <dbReference type="Proteomes" id="UP000199603"/>
    </source>
</evidence>
<protein>
    <recommendedName>
        <fullName evidence="11">Lipoprotein-attachment site-containing protein</fullName>
    </recommendedName>
</protein>
<dbReference type="STRING" id="265719.SAMN04488509_104185"/>
<evidence type="ECO:0000256" key="5">
    <source>
        <dbReference type="ARBA" id="ARBA00023237"/>
    </source>
</evidence>
<keyword evidence="5" id="KW-0998">Cell outer membrane</keyword>
<evidence type="ECO:0000256" key="7">
    <source>
        <dbReference type="SAM" id="MobiDB-lite"/>
    </source>
</evidence>
<sequence length="67" mass="6999">MPRLYSCAMNRLRLLALTCALSAPLLIAACGNRGPLVLPEDAPPPMQPPAEQAAPSDAATDKDEAGR</sequence>
<proteinExistence type="predicted"/>
<evidence type="ECO:0000256" key="6">
    <source>
        <dbReference type="ARBA" id="ARBA00023288"/>
    </source>
</evidence>
<evidence type="ECO:0000256" key="3">
    <source>
        <dbReference type="ARBA" id="ARBA00023136"/>
    </source>
</evidence>
<dbReference type="AlphaFoldDB" id="A0A1G6WA55"/>
<dbReference type="NCBIfam" id="NF047847">
    <property type="entry name" value="SS_mature_LptM"/>
    <property type="match status" value="1"/>
</dbReference>
<gene>
    <name evidence="9" type="ORF">SAMN04488509_104185</name>
</gene>
<accession>A0A1G6WA55</accession>
<organism evidence="9 10">
    <name type="scientific">Aquimonas voraii</name>
    <dbReference type="NCBI Taxonomy" id="265719"/>
    <lineage>
        <taxon>Bacteria</taxon>
        <taxon>Pseudomonadati</taxon>
        <taxon>Pseudomonadota</taxon>
        <taxon>Gammaproteobacteria</taxon>
        <taxon>Lysobacterales</taxon>
        <taxon>Lysobacteraceae</taxon>
        <taxon>Aquimonas</taxon>
    </lineage>
</organism>
<evidence type="ECO:0000313" key="9">
    <source>
        <dbReference type="EMBL" id="SDD62107.1"/>
    </source>
</evidence>
<feature type="region of interest" description="Disordered" evidence="7">
    <location>
        <begin position="37"/>
        <end position="67"/>
    </location>
</feature>
<dbReference type="PROSITE" id="PS51257">
    <property type="entry name" value="PROKAR_LIPOPROTEIN"/>
    <property type="match status" value="1"/>
</dbReference>